<dbReference type="EMBL" id="LJSX01000005">
    <property type="protein sequence ID" value="KPQ11852.1"/>
    <property type="molecule type" value="Genomic_DNA"/>
</dbReference>
<evidence type="ECO:0000259" key="1">
    <source>
        <dbReference type="PROSITE" id="PS50943"/>
    </source>
</evidence>
<dbReference type="InterPro" id="IPR010982">
    <property type="entry name" value="Lambda_DNA-bd_dom_sf"/>
</dbReference>
<protein>
    <submittedName>
        <fullName evidence="2">Putative transcriptional regulator</fullName>
    </submittedName>
</protein>
<feature type="domain" description="HTH cro/C1-type" evidence="1">
    <location>
        <begin position="17"/>
        <end position="70"/>
    </location>
</feature>
<dbReference type="AlphaFoldDB" id="A0A0P7X9G7"/>
<gene>
    <name evidence="2" type="ORF">HLUCCO17_05065</name>
</gene>
<name>A0A0P7X9G7_9HYPH</name>
<proteinExistence type="predicted"/>
<dbReference type="PROSITE" id="PS50943">
    <property type="entry name" value="HTH_CROC1"/>
    <property type="match status" value="1"/>
</dbReference>
<dbReference type="Proteomes" id="UP000050497">
    <property type="component" value="Unassembled WGS sequence"/>
</dbReference>
<dbReference type="PATRIC" id="fig|1653334.4.peg.1710"/>
<dbReference type="CDD" id="cd00093">
    <property type="entry name" value="HTH_XRE"/>
    <property type="match status" value="1"/>
</dbReference>
<dbReference type="SUPFAM" id="SSF47413">
    <property type="entry name" value="lambda repressor-like DNA-binding domains"/>
    <property type="match status" value="1"/>
</dbReference>
<dbReference type="Gene3D" id="1.10.260.40">
    <property type="entry name" value="lambda repressor-like DNA-binding domains"/>
    <property type="match status" value="1"/>
</dbReference>
<comment type="caution">
    <text evidence="2">The sequence shown here is derived from an EMBL/GenBank/DDBJ whole genome shotgun (WGS) entry which is preliminary data.</text>
</comment>
<dbReference type="SMART" id="SM00530">
    <property type="entry name" value="HTH_XRE"/>
    <property type="match status" value="1"/>
</dbReference>
<evidence type="ECO:0000313" key="3">
    <source>
        <dbReference type="Proteomes" id="UP000050497"/>
    </source>
</evidence>
<reference evidence="2 3" key="1">
    <citation type="submission" date="2015-09" db="EMBL/GenBank/DDBJ databases">
        <title>Identification and resolution of microdiversity through metagenomic sequencing of parallel consortia.</title>
        <authorList>
            <person name="Nelson W.C."/>
            <person name="Romine M.F."/>
            <person name="Lindemann S.R."/>
        </authorList>
    </citation>
    <scope>NUCLEOTIDE SEQUENCE [LARGE SCALE GENOMIC DNA]</scope>
    <source>
        <strain evidence="2">HL-109</strain>
    </source>
</reference>
<dbReference type="GO" id="GO:0003677">
    <property type="term" value="F:DNA binding"/>
    <property type="evidence" value="ECO:0007669"/>
    <property type="project" value="InterPro"/>
</dbReference>
<sequence length="302" mass="33365">MQESSAPIRFSEIGERLRAFRMGRGLAPEDLAGRLGISRAALYRAEKGQIPKIETLTRISDVLGVSLPTLLGVGIEYVDTAIAFFERMRQLEETSHQIVGLFGPISYLLTSDTYDATLREVLIEGITETGSGRAPALNAVETLMDVLAARKAAYRRKRPLIASLVSSADIERFLLHGLVGRHDLLPETIARRRREALAETRAIRDLLRDPPIGVQVGIVRETIPATSFQIFRQPDRAVLAISPFRLGEQPNVRVGAALITSAPEALELHESIAQQLWQRAFRGSEGADYLDDLIRRYGIGTS</sequence>
<accession>A0A0P7X9G7</accession>
<dbReference type="Pfam" id="PF13560">
    <property type="entry name" value="HTH_31"/>
    <property type="match status" value="1"/>
</dbReference>
<evidence type="ECO:0000313" key="2">
    <source>
        <dbReference type="EMBL" id="KPQ11852.1"/>
    </source>
</evidence>
<dbReference type="InterPro" id="IPR001387">
    <property type="entry name" value="Cro/C1-type_HTH"/>
</dbReference>
<dbReference type="STRING" id="1653334.GA0071312_3204"/>
<organism evidence="2 3">
    <name type="scientific">Saliniramus fredricksonii</name>
    <dbReference type="NCBI Taxonomy" id="1653334"/>
    <lineage>
        <taxon>Bacteria</taxon>
        <taxon>Pseudomonadati</taxon>
        <taxon>Pseudomonadota</taxon>
        <taxon>Alphaproteobacteria</taxon>
        <taxon>Hyphomicrobiales</taxon>
        <taxon>Salinarimonadaceae</taxon>
        <taxon>Saliniramus</taxon>
    </lineage>
</organism>